<evidence type="ECO:0008006" key="11">
    <source>
        <dbReference type="Google" id="ProtNLM"/>
    </source>
</evidence>
<protein>
    <recommendedName>
        <fullName evidence="11">Benzoate 4-monooxygenase cytochrome P450</fullName>
    </recommendedName>
</protein>
<evidence type="ECO:0000256" key="8">
    <source>
        <dbReference type="SAM" id="Phobius"/>
    </source>
</evidence>
<dbReference type="InterPro" id="IPR050121">
    <property type="entry name" value="Cytochrome_P450_monoxygenase"/>
</dbReference>
<dbReference type="GO" id="GO:0004497">
    <property type="term" value="F:monooxygenase activity"/>
    <property type="evidence" value="ECO:0007669"/>
    <property type="project" value="UniProtKB-KW"/>
</dbReference>
<keyword evidence="6" id="KW-0503">Monooxygenase</keyword>
<dbReference type="OMA" id="YNCVGQK"/>
<organism evidence="9 10">
    <name type="scientific">Aspergillus terreus (strain NIH 2624 / FGSC A1156)</name>
    <dbReference type="NCBI Taxonomy" id="341663"/>
    <lineage>
        <taxon>Eukaryota</taxon>
        <taxon>Fungi</taxon>
        <taxon>Dikarya</taxon>
        <taxon>Ascomycota</taxon>
        <taxon>Pezizomycotina</taxon>
        <taxon>Eurotiomycetes</taxon>
        <taxon>Eurotiomycetidae</taxon>
        <taxon>Eurotiales</taxon>
        <taxon>Aspergillaceae</taxon>
        <taxon>Aspergillus</taxon>
        <taxon>Aspergillus subgen. Circumdati</taxon>
    </lineage>
</organism>
<name>Q0CCZ3_ASPTN</name>
<dbReference type="EMBL" id="CH476605">
    <property type="protein sequence ID" value="EAU31614.1"/>
    <property type="molecule type" value="Genomic_DNA"/>
</dbReference>
<dbReference type="CDD" id="cd11061">
    <property type="entry name" value="CYP67-like"/>
    <property type="match status" value="1"/>
</dbReference>
<sequence length="582" mass="66485">MLISLDGSCILAAAYILGIGLHQTIFRYGEWDLHSFKILVAFSVVPIFLGTFLQSFHLPSRGKTTWESLEYSSVLVFIAICGIFSSISVYRGWFHRLNEFPGPFLARFSTFYMTFVNIAEARGFKTTQALHSKYGDIVRVGPRELSVANPEAFRAIHLSSSCGRGPWYNVTAPMISLQMERDVKRHGERRRAWDKAFDNRGKPDSQTYKKNKQLRAMLIPMCLSALGDYMTRVNAHTENFCAAIEDSVKNNTSLNVTKWIHLYSFDIMGDLAFGSSFDMLQSGTFHYFFNLTHKTLELIAIFSRLVWLFPVVKAVPFLSNDYKSFRKWVGSHVQRRIAVPPPVRDIFSWILNDYQRKQNPSWQDTENLYGDASLIVIAGSDTVAGTLICLLYHLASSPDVCKKLRDELHSCAKERADTELRPDELAKLPYLQACIDETLRLWPAVVDGLQRETPPEGLTIGTEKKSTWIPGNVIIKTPSYTLCRDPRAFSRPDEFIPERWTTEPELILDASVYAPFSLGRFSCVGKRLAMVMMRRFISSIILRYELEVLFKSAQDAFERQVKEYFTLTPPDLQIRFIKGQKG</sequence>
<dbReference type="GO" id="GO:0005506">
    <property type="term" value="F:iron ion binding"/>
    <property type="evidence" value="ECO:0007669"/>
    <property type="project" value="InterPro"/>
</dbReference>
<dbReference type="InterPro" id="IPR002401">
    <property type="entry name" value="Cyt_P450_E_grp-I"/>
</dbReference>
<keyword evidence="8" id="KW-0472">Membrane</keyword>
<dbReference type="PRINTS" id="PR00385">
    <property type="entry name" value="P450"/>
</dbReference>
<dbReference type="InterPro" id="IPR001128">
    <property type="entry name" value="Cyt_P450"/>
</dbReference>
<gene>
    <name evidence="9" type="ORF">ATEG_08441</name>
</gene>
<evidence type="ECO:0000256" key="2">
    <source>
        <dbReference type="ARBA" id="ARBA00010617"/>
    </source>
</evidence>
<dbReference type="OrthoDB" id="6692864at2759"/>
<comment type="similarity">
    <text evidence="2">Belongs to the cytochrome P450 family.</text>
</comment>
<feature type="binding site" description="axial binding residue" evidence="7">
    <location>
        <position position="523"/>
    </location>
    <ligand>
        <name>heme</name>
        <dbReference type="ChEBI" id="CHEBI:30413"/>
    </ligand>
    <ligandPart>
        <name>Fe</name>
        <dbReference type="ChEBI" id="CHEBI:18248"/>
    </ligandPart>
</feature>
<dbReference type="InterPro" id="IPR036396">
    <property type="entry name" value="Cyt_P450_sf"/>
</dbReference>
<keyword evidence="8" id="KW-1133">Transmembrane helix</keyword>
<dbReference type="AlphaFoldDB" id="Q0CCZ3"/>
<keyword evidence="5 7" id="KW-0408">Iron</keyword>
<evidence type="ECO:0000313" key="9">
    <source>
        <dbReference type="EMBL" id="EAU31614.1"/>
    </source>
</evidence>
<feature type="transmembrane region" description="Helical" evidence="8">
    <location>
        <begin position="7"/>
        <end position="26"/>
    </location>
</feature>
<keyword evidence="7" id="KW-0349">Heme</keyword>
<dbReference type="PANTHER" id="PTHR24305:SF187">
    <property type="entry name" value="P450, PUTATIVE (EUROFUNG)-RELATED"/>
    <property type="match status" value="1"/>
</dbReference>
<reference evidence="10" key="1">
    <citation type="submission" date="2005-09" db="EMBL/GenBank/DDBJ databases">
        <title>Annotation of the Aspergillus terreus NIH2624 genome.</title>
        <authorList>
            <person name="Birren B.W."/>
            <person name="Lander E.S."/>
            <person name="Galagan J.E."/>
            <person name="Nusbaum C."/>
            <person name="Devon K."/>
            <person name="Henn M."/>
            <person name="Ma L.-J."/>
            <person name="Jaffe D.B."/>
            <person name="Butler J."/>
            <person name="Alvarez P."/>
            <person name="Gnerre S."/>
            <person name="Grabherr M."/>
            <person name="Kleber M."/>
            <person name="Mauceli E.W."/>
            <person name="Brockman W."/>
            <person name="Rounsley S."/>
            <person name="Young S.K."/>
            <person name="LaButti K."/>
            <person name="Pushparaj V."/>
            <person name="DeCaprio D."/>
            <person name="Crawford M."/>
            <person name="Koehrsen M."/>
            <person name="Engels R."/>
            <person name="Montgomery P."/>
            <person name="Pearson M."/>
            <person name="Howarth C."/>
            <person name="Larson L."/>
            <person name="Luoma S."/>
            <person name="White J."/>
            <person name="Alvarado L."/>
            <person name="Kodira C.D."/>
            <person name="Zeng Q."/>
            <person name="Oleary S."/>
            <person name="Yandava C."/>
            <person name="Denning D.W."/>
            <person name="Nierman W.C."/>
            <person name="Milne T."/>
            <person name="Madden K."/>
        </authorList>
    </citation>
    <scope>NUCLEOTIDE SEQUENCE [LARGE SCALE GENOMIC DNA]</scope>
    <source>
        <strain evidence="10">NIH 2624 / FGSC A1156</strain>
    </source>
</reference>
<evidence type="ECO:0000256" key="3">
    <source>
        <dbReference type="ARBA" id="ARBA00022723"/>
    </source>
</evidence>
<feature type="transmembrane region" description="Helical" evidence="8">
    <location>
        <begin position="38"/>
        <end position="59"/>
    </location>
</feature>
<dbReference type="eggNOG" id="KOG0158">
    <property type="taxonomic scope" value="Eukaryota"/>
</dbReference>
<evidence type="ECO:0000256" key="4">
    <source>
        <dbReference type="ARBA" id="ARBA00023002"/>
    </source>
</evidence>
<evidence type="ECO:0000256" key="1">
    <source>
        <dbReference type="ARBA" id="ARBA00001971"/>
    </source>
</evidence>
<proteinExistence type="inferred from homology"/>
<dbReference type="GeneID" id="4353275"/>
<evidence type="ECO:0000256" key="7">
    <source>
        <dbReference type="PIRSR" id="PIRSR602401-1"/>
    </source>
</evidence>
<dbReference type="HOGENOM" id="CLU_001570_14_10_1"/>
<comment type="cofactor">
    <cofactor evidence="1 7">
        <name>heme</name>
        <dbReference type="ChEBI" id="CHEBI:30413"/>
    </cofactor>
</comment>
<keyword evidence="3 7" id="KW-0479">Metal-binding</keyword>
<dbReference type="Pfam" id="PF00067">
    <property type="entry name" value="p450"/>
    <property type="match status" value="1"/>
</dbReference>
<feature type="transmembrane region" description="Helical" evidence="8">
    <location>
        <begin position="71"/>
        <end position="94"/>
    </location>
</feature>
<keyword evidence="8" id="KW-0812">Transmembrane</keyword>
<dbReference type="GO" id="GO:0016705">
    <property type="term" value="F:oxidoreductase activity, acting on paired donors, with incorporation or reduction of molecular oxygen"/>
    <property type="evidence" value="ECO:0007669"/>
    <property type="project" value="InterPro"/>
</dbReference>
<evidence type="ECO:0000313" key="10">
    <source>
        <dbReference type="Proteomes" id="UP000007963"/>
    </source>
</evidence>
<dbReference type="Gene3D" id="1.10.630.10">
    <property type="entry name" value="Cytochrome P450"/>
    <property type="match status" value="1"/>
</dbReference>
<dbReference type="STRING" id="341663.Q0CCZ3"/>
<dbReference type="RefSeq" id="XP_001217062.1">
    <property type="nucleotide sequence ID" value="XM_001217062.1"/>
</dbReference>
<dbReference type="Proteomes" id="UP000007963">
    <property type="component" value="Unassembled WGS sequence"/>
</dbReference>
<dbReference type="GO" id="GO:0020037">
    <property type="term" value="F:heme binding"/>
    <property type="evidence" value="ECO:0007669"/>
    <property type="project" value="InterPro"/>
</dbReference>
<dbReference type="SUPFAM" id="SSF48264">
    <property type="entry name" value="Cytochrome P450"/>
    <property type="match status" value="1"/>
</dbReference>
<evidence type="ECO:0000256" key="6">
    <source>
        <dbReference type="ARBA" id="ARBA00023033"/>
    </source>
</evidence>
<dbReference type="VEuPathDB" id="FungiDB:ATEG_08441"/>
<dbReference type="PRINTS" id="PR00463">
    <property type="entry name" value="EP450I"/>
</dbReference>
<dbReference type="PANTHER" id="PTHR24305">
    <property type="entry name" value="CYTOCHROME P450"/>
    <property type="match status" value="1"/>
</dbReference>
<keyword evidence="4" id="KW-0560">Oxidoreductase</keyword>
<evidence type="ECO:0000256" key="5">
    <source>
        <dbReference type="ARBA" id="ARBA00023004"/>
    </source>
</evidence>
<accession>Q0CCZ3</accession>